<name>A0AAW8YE80_PEDAC</name>
<evidence type="ECO:0000313" key="2">
    <source>
        <dbReference type="EMBL" id="MDV2620454.1"/>
    </source>
</evidence>
<feature type="transmembrane region" description="Helical" evidence="1">
    <location>
        <begin position="62"/>
        <end position="83"/>
    </location>
</feature>
<dbReference type="GeneID" id="57365950"/>
<keyword evidence="1" id="KW-1133">Transmembrane helix</keyword>
<feature type="transmembrane region" description="Helical" evidence="1">
    <location>
        <begin position="31"/>
        <end position="50"/>
    </location>
</feature>
<reference evidence="2" key="2">
    <citation type="submission" date="2023-10" db="EMBL/GenBank/DDBJ databases">
        <authorList>
            <person name="Khurajog B."/>
        </authorList>
    </citation>
    <scope>NUCLEOTIDE SEQUENCE</scope>
    <source>
        <strain evidence="2">BF9</strain>
    </source>
</reference>
<accession>A0AAW8YE80</accession>
<reference evidence="2" key="1">
    <citation type="journal article" date="2023" name="PeerJ">
        <title>Selection and evaluation of lactic acid bacteria from chicken feces in Thailand as potential probiotics.</title>
        <authorList>
            <person name="Khurajog B."/>
            <person name="Disastra Y."/>
            <person name="Lawwyne L.D."/>
            <person name="Sirichokchatchawan W."/>
            <person name="Niyomtham W."/>
            <person name="Yindee J."/>
            <person name="Hampson D.J."/>
            <person name="Prapasarakul N."/>
        </authorList>
    </citation>
    <scope>NUCLEOTIDE SEQUENCE</scope>
    <source>
        <strain evidence="2">BF9</strain>
    </source>
</reference>
<gene>
    <name evidence="2" type="ORF">R0G89_01725</name>
</gene>
<sequence length="113" mass="12159">MHNRMVGSIGGWLSMALIFCLLGVQTNSVNAMLFVMVLLVPSLLYLPTIINSPTSPPLFIKANLVMSDVIYILGLIAGCANVFQHGNYLNWGQIVFSITGLGCSGMVWLAVGK</sequence>
<feature type="transmembrane region" description="Helical" evidence="1">
    <location>
        <begin position="89"/>
        <end position="111"/>
    </location>
</feature>
<dbReference type="Proteomes" id="UP001280897">
    <property type="component" value="Unassembled WGS sequence"/>
</dbReference>
<proteinExistence type="predicted"/>
<keyword evidence="1" id="KW-0812">Transmembrane</keyword>
<evidence type="ECO:0000313" key="3">
    <source>
        <dbReference type="Proteomes" id="UP001280897"/>
    </source>
</evidence>
<organism evidence="2 3">
    <name type="scientific">Pediococcus acidilactici</name>
    <dbReference type="NCBI Taxonomy" id="1254"/>
    <lineage>
        <taxon>Bacteria</taxon>
        <taxon>Bacillati</taxon>
        <taxon>Bacillota</taxon>
        <taxon>Bacilli</taxon>
        <taxon>Lactobacillales</taxon>
        <taxon>Lactobacillaceae</taxon>
        <taxon>Pediococcus</taxon>
        <taxon>Pediococcus acidilactici group</taxon>
    </lineage>
</organism>
<evidence type="ECO:0000256" key="1">
    <source>
        <dbReference type="SAM" id="Phobius"/>
    </source>
</evidence>
<dbReference type="EMBL" id="JAWJAV010000001">
    <property type="protein sequence ID" value="MDV2620454.1"/>
    <property type="molecule type" value="Genomic_DNA"/>
</dbReference>
<protein>
    <submittedName>
        <fullName evidence="2">Uncharacterized protein</fullName>
    </submittedName>
</protein>
<dbReference type="AlphaFoldDB" id="A0AAW8YE80"/>
<keyword evidence="1" id="KW-0472">Membrane</keyword>
<dbReference type="RefSeq" id="WP_008841006.1">
    <property type="nucleotide sequence ID" value="NZ_CP050079.1"/>
</dbReference>
<comment type="caution">
    <text evidence="2">The sequence shown here is derived from an EMBL/GenBank/DDBJ whole genome shotgun (WGS) entry which is preliminary data.</text>
</comment>
<feature type="transmembrane region" description="Helical" evidence="1">
    <location>
        <begin position="7"/>
        <end position="25"/>
    </location>
</feature>